<feature type="transmembrane region" description="Helical" evidence="1">
    <location>
        <begin position="242"/>
        <end position="262"/>
    </location>
</feature>
<comment type="caution">
    <text evidence="3">The sequence shown here is derived from an EMBL/GenBank/DDBJ whole genome shotgun (WGS) entry which is preliminary data.</text>
</comment>
<protein>
    <submittedName>
        <fullName evidence="3">CPBP family intramembrane metalloprotease</fullName>
    </submittedName>
</protein>
<dbReference type="GO" id="GO:0080120">
    <property type="term" value="P:CAAX-box protein maturation"/>
    <property type="evidence" value="ECO:0007669"/>
    <property type="project" value="UniProtKB-ARBA"/>
</dbReference>
<keyword evidence="3" id="KW-0482">Metalloprotease</keyword>
<gene>
    <name evidence="3" type="ORF">J5837_13980</name>
</gene>
<reference evidence="3" key="1">
    <citation type="journal article" date="2016" name="Int. J. Syst. Evol. Microbiol.">
        <title>Pseudoxanthomonas helianthi sp. nov., isolated from roots of Jerusalem artichoke (Helianthus tuberosus).</title>
        <authorList>
            <person name="Kittiwongwattana C."/>
            <person name="Thawai C."/>
        </authorList>
    </citation>
    <scope>NUCLEOTIDE SEQUENCE</scope>
    <source>
        <strain evidence="3">110414</strain>
    </source>
</reference>
<dbReference type="GO" id="GO:0008237">
    <property type="term" value="F:metallopeptidase activity"/>
    <property type="evidence" value="ECO:0007669"/>
    <property type="project" value="UniProtKB-KW"/>
</dbReference>
<evidence type="ECO:0000256" key="1">
    <source>
        <dbReference type="SAM" id="Phobius"/>
    </source>
</evidence>
<dbReference type="InterPro" id="IPR003675">
    <property type="entry name" value="Rce1/LyrA-like_dom"/>
</dbReference>
<accession>A0A941AWD7</accession>
<feature type="transmembrane region" description="Helical" evidence="1">
    <location>
        <begin position="44"/>
        <end position="67"/>
    </location>
</feature>
<feature type="transmembrane region" description="Helical" evidence="1">
    <location>
        <begin position="18"/>
        <end position="38"/>
    </location>
</feature>
<dbReference type="PANTHER" id="PTHR39430">
    <property type="entry name" value="MEMBRANE-ASSOCIATED PROTEASE-RELATED"/>
    <property type="match status" value="1"/>
</dbReference>
<name>A0A941AWD7_9GAMM</name>
<proteinExistence type="predicted"/>
<keyword evidence="4" id="KW-1185">Reference proteome</keyword>
<feature type="transmembrane region" description="Helical" evidence="1">
    <location>
        <begin position="180"/>
        <end position="200"/>
    </location>
</feature>
<feature type="transmembrane region" description="Helical" evidence="1">
    <location>
        <begin position="119"/>
        <end position="138"/>
    </location>
</feature>
<dbReference type="Pfam" id="PF02517">
    <property type="entry name" value="Rce1-like"/>
    <property type="match status" value="1"/>
</dbReference>
<evidence type="ECO:0000313" key="3">
    <source>
        <dbReference type="EMBL" id="MBP3985517.1"/>
    </source>
</evidence>
<dbReference type="PANTHER" id="PTHR39430:SF1">
    <property type="entry name" value="PROTEASE"/>
    <property type="match status" value="1"/>
</dbReference>
<feature type="transmembrane region" description="Helical" evidence="1">
    <location>
        <begin position="88"/>
        <end position="113"/>
    </location>
</feature>
<dbReference type="EMBL" id="JAGKTC010000003">
    <property type="protein sequence ID" value="MBP3985517.1"/>
    <property type="molecule type" value="Genomic_DNA"/>
</dbReference>
<keyword evidence="1" id="KW-0472">Membrane</keyword>
<dbReference type="AlphaFoldDB" id="A0A941AWD7"/>
<dbReference type="RefSeq" id="WP_210537372.1">
    <property type="nucleotide sequence ID" value="NZ_JAGKTC010000003.1"/>
</dbReference>
<evidence type="ECO:0000313" key="4">
    <source>
        <dbReference type="Proteomes" id="UP000673447"/>
    </source>
</evidence>
<reference evidence="3" key="2">
    <citation type="submission" date="2021-03" db="EMBL/GenBank/DDBJ databases">
        <authorList>
            <person name="Cao W."/>
        </authorList>
    </citation>
    <scope>NUCLEOTIDE SEQUENCE</scope>
    <source>
        <strain evidence="3">110414</strain>
    </source>
</reference>
<feature type="domain" description="CAAX prenyl protease 2/Lysostaphin resistance protein A-like" evidence="2">
    <location>
        <begin position="126"/>
        <end position="217"/>
    </location>
</feature>
<dbReference type="GO" id="GO:0004175">
    <property type="term" value="F:endopeptidase activity"/>
    <property type="evidence" value="ECO:0007669"/>
    <property type="project" value="UniProtKB-ARBA"/>
</dbReference>
<evidence type="ECO:0000259" key="2">
    <source>
        <dbReference type="Pfam" id="PF02517"/>
    </source>
</evidence>
<keyword evidence="1" id="KW-1133">Transmembrane helix</keyword>
<keyword evidence="1" id="KW-0812">Transmembrane</keyword>
<keyword evidence="3" id="KW-0645">Protease</keyword>
<organism evidence="3 4">
    <name type="scientific">Pseudoxanthomonas helianthi</name>
    <dbReference type="NCBI Taxonomy" id="1453541"/>
    <lineage>
        <taxon>Bacteria</taxon>
        <taxon>Pseudomonadati</taxon>
        <taxon>Pseudomonadota</taxon>
        <taxon>Gammaproteobacteria</taxon>
        <taxon>Lysobacterales</taxon>
        <taxon>Lysobacteraceae</taxon>
        <taxon>Pseudoxanthomonas</taxon>
    </lineage>
</organism>
<dbReference type="Proteomes" id="UP000673447">
    <property type="component" value="Unassembled WGS sequence"/>
</dbReference>
<keyword evidence="3" id="KW-0378">Hydrolase</keyword>
<sequence>MTADAPVTRAHSRPLRSCVHAILFWIATMAALVAVSGATHALSWVLQAVVNGAVGSAAAYALSFWFCRRDGLPMADARLTADRKSLPLLAFGLIAGALLASAFALLLWCFGIVTYRFAATPAPATLGLSMLGFVLLALREEIVFRGYLLRTLETGLGRGPALALMATLFTVEHLLGGYSILNAVVGSVLSALVFGMAAIASRSLAFPLGLHAAWNMIDWASGGKGGVGILERTGEATRGNQLAGLSVYAGIMGIALLVLWHAERRRTRSAAS</sequence>